<gene>
    <name evidence="7" type="primary">hybD</name>
    <name evidence="7" type="ORF">MAGMO_0168</name>
</gene>
<dbReference type="Pfam" id="PF01750">
    <property type="entry name" value="HycI"/>
    <property type="match status" value="1"/>
</dbReference>
<dbReference type="GO" id="GO:0008047">
    <property type="term" value="F:enzyme activator activity"/>
    <property type="evidence" value="ECO:0007669"/>
    <property type="project" value="InterPro"/>
</dbReference>
<evidence type="ECO:0000256" key="1">
    <source>
        <dbReference type="ARBA" id="ARBA00006814"/>
    </source>
</evidence>
<dbReference type="PANTHER" id="PTHR30302">
    <property type="entry name" value="HYDROGENASE 1 MATURATION PROTEASE"/>
    <property type="match status" value="1"/>
</dbReference>
<name>A0A1S7LCA9_MAGMO</name>
<dbReference type="CDD" id="cd06062">
    <property type="entry name" value="H2MP_MemB-H2up"/>
    <property type="match status" value="1"/>
</dbReference>
<sequence>MYDDNKEILLIGLGNVLMQDEGVGVRAVEALACRYHLPETVTVMDGGTTGTELLEPMRSVKQLIVADAVNTGDPLGTLVRIADEQVPAFFQTKLSNHQLGLSDLLALLSLTEEEPDHVTIVGLVPHSLENKLGLTPEGEAGVEMMVVQLVRELERLGVKPQLKAEPEQGFWARQAALELVKCA</sequence>
<protein>
    <submittedName>
        <fullName evidence="7">Maturation element for hydrogenase 2</fullName>
    </submittedName>
</protein>
<evidence type="ECO:0000256" key="4">
    <source>
        <dbReference type="ARBA" id="ARBA00022723"/>
    </source>
</evidence>
<evidence type="ECO:0000256" key="5">
    <source>
        <dbReference type="ARBA" id="ARBA00022750"/>
    </source>
</evidence>
<keyword evidence="2" id="KW-0533">Nickel</keyword>
<dbReference type="FunFam" id="3.40.50.1450:FF:000002">
    <property type="entry name" value="Hydrogenase 1 maturation protease"/>
    <property type="match status" value="1"/>
</dbReference>
<reference evidence="7" key="1">
    <citation type="submission" date="2015-04" db="EMBL/GenBank/DDBJ databases">
        <authorList>
            <person name="Syromyatnikov M.Y."/>
            <person name="Popov V.N."/>
        </authorList>
    </citation>
    <scope>NUCLEOTIDE SEQUENCE</scope>
    <source>
        <strain evidence="7">MO-1</strain>
    </source>
</reference>
<organism evidence="7">
    <name type="scientific">Magnetococcus massalia (strain MO-1)</name>
    <dbReference type="NCBI Taxonomy" id="451514"/>
    <lineage>
        <taxon>Bacteria</taxon>
        <taxon>Pseudomonadati</taxon>
        <taxon>Pseudomonadota</taxon>
        <taxon>Magnetococcia</taxon>
        <taxon>Magnetococcales</taxon>
        <taxon>Magnetococcaceae</taxon>
        <taxon>Magnetococcus</taxon>
    </lineage>
</organism>
<proteinExistence type="inferred from homology"/>
<keyword evidence="4" id="KW-0479">Metal-binding</keyword>
<dbReference type="InterPro" id="IPR000671">
    <property type="entry name" value="Peptidase_A31"/>
</dbReference>
<dbReference type="PRINTS" id="PR00446">
    <property type="entry name" value="HYDRGNUPTAKE"/>
</dbReference>
<keyword evidence="3" id="KW-0645">Protease</keyword>
<accession>A0A1S7LCA9</accession>
<dbReference type="SUPFAM" id="SSF53163">
    <property type="entry name" value="HybD-like"/>
    <property type="match status" value="1"/>
</dbReference>
<dbReference type="PANTHER" id="PTHR30302:SF1">
    <property type="entry name" value="HYDROGENASE 2 MATURATION PROTEASE"/>
    <property type="match status" value="1"/>
</dbReference>
<evidence type="ECO:0000256" key="6">
    <source>
        <dbReference type="ARBA" id="ARBA00022801"/>
    </source>
</evidence>
<evidence type="ECO:0000313" key="7">
    <source>
        <dbReference type="EMBL" id="CRH04382.1"/>
    </source>
</evidence>
<keyword evidence="6" id="KW-0378">Hydrolase</keyword>
<dbReference type="NCBIfam" id="TIGR00072">
    <property type="entry name" value="hydrog_prot"/>
    <property type="match status" value="1"/>
</dbReference>
<dbReference type="GO" id="GO:0016485">
    <property type="term" value="P:protein processing"/>
    <property type="evidence" value="ECO:0007669"/>
    <property type="project" value="TreeGrafter"/>
</dbReference>
<dbReference type="AlphaFoldDB" id="A0A1S7LCA9"/>
<dbReference type="InterPro" id="IPR023430">
    <property type="entry name" value="Pept_HybD-like_dom_sf"/>
</dbReference>
<evidence type="ECO:0000256" key="3">
    <source>
        <dbReference type="ARBA" id="ARBA00022670"/>
    </source>
</evidence>
<evidence type="ECO:0000256" key="2">
    <source>
        <dbReference type="ARBA" id="ARBA00022596"/>
    </source>
</evidence>
<dbReference type="Gene3D" id="3.40.50.1450">
    <property type="entry name" value="HybD-like"/>
    <property type="match status" value="1"/>
</dbReference>
<dbReference type="GO" id="GO:0004190">
    <property type="term" value="F:aspartic-type endopeptidase activity"/>
    <property type="evidence" value="ECO:0007669"/>
    <property type="project" value="UniProtKB-KW"/>
</dbReference>
<keyword evidence="5" id="KW-0064">Aspartyl protease</keyword>
<dbReference type="GO" id="GO:0046872">
    <property type="term" value="F:metal ion binding"/>
    <property type="evidence" value="ECO:0007669"/>
    <property type="project" value="UniProtKB-KW"/>
</dbReference>
<dbReference type="EMBL" id="LO017727">
    <property type="protein sequence ID" value="CRH04382.1"/>
    <property type="molecule type" value="Genomic_DNA"/>
</dbReference>
<comment type="similarity">
    <text evidence="1">Belongs to the peptidase A31 family.</text>
</comment>